<dbReference type="PANTHER" id="PTHR11786:SF0">
    <property type="entry name" value="ARYLAMINE N-ACETYLTRANSFERASE 4-RELATED"/>
    <property type="match status" value="1"/>
</dbReference>
<evidence type="ECO:0000256" key="2">
    <source>
        <dbReference type="ARBA" id="ARBA00012701"/>
    </source>
</evidence>
<comment type="similarity">
    <text evidence="1">Belongs to the arylamine N-acetyltransferase family.</text>
</comment>
<dbReference type="Gene3D" id="3.30.2140.20">
    <property type="match status" value="1"/>
</dbReference>
<dbReference type="PANTHER" id="PTHR11786">
    <property type="entry name" value="N-HYDROXYARYLAMINE O-ACETYLTRANSFERASE"/>
    <property type="match status" value="1"/>
</dbReference>
<name>A0A0B7AE92_9EUPU</name>
<dbReference type="InterPro" id="IPR053710">
    <property type="entry name" value="Arylamine_NAT_domain_sf"/>
</dbReference>
<sequence>MDTFPMDLLSKEEILRFIRDVLEIPITELPVLSGPSVSASVKVSFLESVIRAHLEKQPFQSISLMVDDVKNRHRPSWEEIKSNMFLSRGGLCYWHNTFMYVLLSSLGYDVVMSHSTVPGMDPNNHLVLIVRDLVTPGDLHLVDVGIGYYIPRPIPIDFVEESPVYKDSIMTYKFKRENDTTMILLKAAAPDRESSSLSQNIQETKLEQNGHKREEFKWEPFFYFDPTERSQNFSDFYSCFDSFFTDVTKLPCHTSPRAMRWSNDRFIGIVNSKLLEEKEEGKLTKTILINQDASAPLIKEDNDDDKSSMTDVDPVLQAYAKYFPQFPSDMVQTALKHWRAFENIPPLPSTLDY</sequence>
<dbReference type="InterPro" id="IPR038765">
    <property type="entry name" value="Papain-like_cys_pep_sf"/>
</dbReference>
<evidence type="ECO:0000256" key="1">
    <source>
        <dbReference type="ARBA" id="ARBA00006547"/>
    </source>
</evidence>
<dbReference type="Pfam" id="PF00797">
    <property type="entry name" value="Acetyltransf_2"/>
    <property type="match status" value="1"/>
</dbReference>
<reference evidence="3" key="1">
    <citation type="submission" date="2014-12" db="EMBL/GenBank/DDBJ databases">
        <title>Insight into the proteome of Arion vulgaris.</title>
        <authorList>
            <person name="Aradska J."/>
            <person name="Bulat T."/>
            <person name="Smidak R."/>
            <person name="Sarate P."/>
            <person name="Gangsoo J."/>
            <person name="Sialana F."/>
            <person name="Bilban M."/>
            <person name="Lubec G."/>
        </authorList>
    </citation>
    <scope>NUCLEOTIDE SEQUENCE</scope>
    <source>
        <tissue evidence="3">Skin</tissue>
    </source>
</reference>
<dbReference type="InterPro" id="IPR001447">
    <property type="entry name" value="Arylamine_N-AcTrfase"/>
</dbReference>
<dbReference type="GO" id="GO:0004060">
    <property type="term" value="F:arylamine N-acetyltransferase activity"/>
    <property type="evidence" value="ECO:0007669"/>
    <property type="project" value="UniProtKB-EC"/>
</dbReference>
<dbReference type="SUPFAM" id="SSF54001">
    <property type="entry name" value="Cysteine proteinases"/>
    <property type="match status" value="1"/>
</dbReference>
<organism evidence="3">
    <name type="scientific">Arion vulgaris</name>
    <dbReference type="NCBI Taxonomy" id="1028688"/>
    <lineage>
        <taxon>Eukaryota</taxon>
        <taxon>Metazoa</taxon>
        <taxon>Spiralia</taxon>
        <taxon>Lophotrochozoa</taxon>
        <taxon>Mollusca</taxon>
        <taxon>Gastropoda</taxon>
        <taxon>Heterobranchia</taxon>
        <taxon>Euthyneura</taxon>
        <taxon>Panpulmonata</taxon>
        <taxon>Eupulmonata</taxon>
        <taxon>Stylommatophora</taxon>
        <taxon>Helicina</taxon>
        <taxon>Arionoidea</taxon>
        <taxon>Arionidae</taxon>
        <taxon>Arion</taxon>
    </lineage>
</organism>
<dbReference type="EC" id="2.3.1.5" evidence="2"/>
<proteinExistence type="inferred from homology"/>
<evidence type="ECO:0000313" key="3">
    <source>
        <dbReference type="EMBL" id="CEK79319.1"/>
    </source>
</evidence>
<protein>
    <recommendedName>
        <fullName evidence="2">arylamine N-acetyltransferase</fullName>
        <ecNumber evidence="2">2.3.1.5</ecNumber>
    </recommendedName>
</protein>
<accession>A0A0B7AE92</accession>
<dbReference type="EMBL" id="HACG01032454">
    <property type="protein sequence ID" value="CEK79319.1"/>
    <property type="molecule type" value="Transcribed_RNA"/>
</dbReference>
<dbReference type="AlphaFoldDB" id="A0A0B7AE92"/>
<gene>
    <name evidence="3" type="primary">ORF114797</name>
</gene>